<dbReference type="Gramene" id="TraesLAC3A03G01390680.2">
    <property type="protein sequence ID" value="TraesLAC3A03G01390680.2"/>
    <property type="gene ID" value="TraesLAC3A03G01390680"/>
</dbReference>
<dbReference type="Gramene" id="TraesROB_scaffold_001374_01G000200.1">
    <property type="protein sequence ID" value="TraesROB_scaffold_001374_01G000200.1"/>
    <property type="gene ID" value="TraesROB_scaffold_001374_01G000200"/>
</dbReference>
<dbReference type="Gramene" id="TraesSTA4B03G02338610.2">
    <property type="protein sequence ID" value="TraesSTA4B03G02338610.2"/>
    <property type="gene ID" value="TraesSTA4B03G02338610"/>
</dbReference>
<evidence type="ECO:0000313" key="3">
    <source>
        <dbReference type="Proteomes" id="UP000019116"/>
    </source>
</evidence>
<proteinExistence type="predicted"/>
<dbReference type="Gramene" id="TraesWEE_scaffold_000971_01G000200.1">
    <property type="protein sequence ID" value="TraesWEE_scaffold_000971_01G000200.1"/>
    <property type="gene ID" value="TraesWEE_scaffold_000971_01G000200"/>
</dbReference>
<dbReference type="RefSeq" id="XP_044370508.1">
    <property type="nucleotide sequence ID" value="XM_044514573.1"/>
</dbReference>
<feature type="region of interest" description="Disordered" evidence="1">
    <location>
        <begin position="1"/>
        <end position="27"/>
    </location>
</feature>
<dbReference type="RefSeq" id="XP_044370507.1">
    <property type="nucleotide sequence ID" value="XM_044514572.1"/>
</dbReference>
<dbReference type="Gramene" id="TraesMAC4B03G02343730.4">
    <property type="protein sequence ID" value="TraesMAC4B03G02343730.4"/>
    <property type="gene ID" value="TraesMAC4B03G02343730"/>
</dbReference>
<dbReference type="Gramene" id="TraesNOR4B03G02361200.2">
    <property type="protein sequence ID" value="TraesNOR4B03G02361200.2"/>
    <property type="gene ID" value="TraesNOR4B03G02361200"/>
</dbReference>
<dbReference type="Gramene" id="TraesLAC3A03G01390680.1">
    <property type="protein sequence ID" value="TraesLAC3A03G01390680.1"/>
    <property type="gene ID" value="TraesLAC3A03G01390680"/>
</dbReference>
<dbReference type="Gramene" id="TraesMAC4B03G02343730.1">
    <property type="protein sequence ID" value="TraesMAC4B03G02343730.1"/>
    <property type="gene ID" value="TraesMAC4B03G02343730"/>
</dbReference>
<protein>
    <submittedName>
        <fullName evidence="2">Uncharacterized protein</fullName>
    </submittedName>
</protein>
<evidence type="ECO:0000313" key="2">
    <source>
        <dbReference type="EnsemblPlants" id="TraesCS4B02G222900.1"/>
    </source>
</evidence>
<dbReference type="Gramene" id="TraesCS4B02G222900.1">
    <property type="protein sequence ID" value="TraesCS4B02G222900.1"/>
    <property type="gene ID" value="TraesCS4B02G222900"/>
</dbReference>
<dbReference type="Gramene" id="TraesLAC4B03G02297440.4">
    <property type="protein sequence ID" value="TraesLAC4B03G02297440.4"/>
    <property type="gene ID" value="TraesLAC4B03G02297440"/>
</dbReference>
<dbReference type="GeneID" id="123092753"/>
<dbReference type="Gramene" id="TraesLDM3A03G01447250.1">
    <property type="protein sequence ID" value="TraesLDM3A03G01447250.1"/>
    <property type="gene ID" value="TraesLDM3A03G01447250"/>
</dbReference>
<evidence type="ECO:0000256" key="1">
    <source>
        <dbReference type="SAM" id="MobiDB-lite"/>
    </source>
</evidence>
<dbReference type="AlphaFoldDB" id="A0A3B6IR93"/>
<dbReference type="RefSeq" id="XP_044370510.1">
    <property type="nucleotide sequence ID" value="XM_044514575.1"/>
</dbReference>
<dbReference type="Gramene" id="TraesSTA4B03G02338610.1">
    <property type="protein sequence ID" value="TraesSTA4B03G02338610.1"/>
    <property type="gene ID" value="TraesSTA4B03G02338610"/>
</dbReference>
<dbReference type="Gramene" id="TraesSYM4B03G02370750.1">
    <property type="protein sequence ID" value="TraesSYM4B03G02370750.1"/>
    <property type="gene ID" value="TraesSYM4B03G02370750"/>
</dbReference>
<dbReference type="Gramene" id="TraesNOR4B03G02361200.4">
    <property type="protein sequence ID" value="TraesNOR4B03G02361200.4"/>
    <property type="gene ID" value="TraesNOR4B03G02361200"/>
</dbReference>
<dbReference type="Gramene" id="TraesNOR4B03G02361200.1">
    <property type="protein sequence ID" value="TraesNOR4B03G02361200.1"/>
    <property type="gene ID" value="TraesNOR4B03G02361200"/>
</dbReference>
<dbReference type="PaxDb" id="4565-Traes_4BL_7E0C13C00.1"/>
<dbReference type="Gramene" id="TraesMAC4B03G02343730.5">
    <property type="protein sequence ID" value="TraesMAC4B03G02343730.5"/>
    <property type="gene ID" value="TraesMAC4B03G02343730"/>
</dbReference>
<dbReference type="Gramene" id="TraesJAG4B03G02341980.4">
    <property type="protein sequence ID" value="TraesJAG4B03G02341980.4"/>
    <property type="gene ID" value="TraesJAG4B03G02341980"/>
</dbReference>
<organism evidence="2">
    <name type="scientific">Triticum aestivum</name>
    <name type="common">Wheat</name>
    <dbReference type="NCBI Taxonomy" id="4565"/>
    <lineage>
        <taxon>Eukaryota</taxon>
        <taxon>Viridiplantae</taxon>
        <taxon>Streptophyta</taxon>
        <taxon>Embryophyta</taxon>
        <taxon>Tracheophyta</taxon>
        <taxon>Spermatophyta</taxon>
        <taxon>Magnoliopsida</taxon>
        <taxon>Liliopsida</taxon>
        <taxon>Poales</taxon>
        <taxon>Poaceae</taxon>
        <taxon>BOP clade</taxon>
        <taxon>Pooideae</taxon>
        <taxon>Triticodae</taxon>
        <taxon>Triticeae</taxon>
        <taxon>Triticinae</taxon>
        <taxon>Triticum</taxon>
    </lineage>
</organism>
<dbReference type="Gramene" id="TraesJAG4B03G02341980.3">
    <property type="protein sequence ID" value="TraesJAG4B03G02341980.3"/>
    <property type="gene ID" value="TraesJAG4B03G02341980"/>
</dbReference>
<dbReference type="Gramene" id="TraesCLE_scaffold_001489_01G000400.1">
    <property type="protein sequence ID" value="TraesCLE_scaffold_001489_01G000400.1"/>
    <property type="gene ID" value="TraesCLE_scaffold_001489_01G000400"/>
</dbReference>
<keyword evidence="3" id="KW-1185">Reference proteome</keyword>
<reference evidence="2" key="2">
    <citation type="submission" date="2018-10" db="UniProtKB">
        <authorList>
            <consortium name="EnsemblPlants"/>
        </authorList>
    </citation>
    <scope>IDENTIFICATION</scope>
</reference>
<dbReference type="Gramene" id="TraesWEE_scaffold_053120_01G000200.1">
    <property type="protein sequence ID" value="TraesWEE_scaffold_053120_01G000200.1"/>
    <property type="gene ID" value="TraesWEE_scaffold_053120_01G000200"/>
</dbReference>
<dbReference type="Gramene" id="TraesLAC4B03G02297440.3">
    <property type="protein sequence ID" value="TraesLAC4B03G02297440.3"/>
    <property type="gene ID" value="TraesLAC4B03G02297440"/>
</dbReference>
<dbReference type="Gramene" id="TraesNOR4B03G02361200.3">
    <property type="protein sequence ID" value="TraesNOR4B03G02361200.3"/>
    <property type="gene ID" value="TraesNOR4B03G02361200"/>
</dbReference>
<dbReference type="Gramene" id="TraesSYM4B03G02370750.2">
    <property type="protein sequence ID" value="TraesSYM4B03G02370750.2"/>
    <property type="gene ID" value="TraesSYM4B03G02370750"/>
</dbReference>
<dbReference type="Gramene" id="TraesCAD_scaffold_028264_01G000200.1">
    <property type="protein sequence ID" value="TraesCAD_scaffold_028264_01G000200.1"/>
    <property type="gene ID" value="TraesCAD_scaffold_028264_01G000200"/>
</dbReference>
<dbReference type="Gramene" id="TraesSYM4B03G02370750.3">
    <property type="protein sequence ID" value="TraesSYM4B03G02370750.3"/>
    <property type="gene ID" value="TraesSYM4B03G02370750"/>
</dbReference>
<sequence length="128" mass="13968">MAPAAVVGEASGKITTTGEVSEEKKRRRVALSSVGAMSLRTAMKPEAWTTTGEEGEEQWDQYEREVLEFEEEAWKTSAKGGESSTVKLAGEESFGEHDPAGAVIINDVPAFLIALAALKSWRNQIQRR</sequence>
<dbReference type="Gramene" id="TraesCS4B03G0610500.1">
    <property type="protein sequence ID" value="TraesCS4B03G0610500.1.CDS"/>
    <property type="gene ID" value="TraesCS4B03G0610500"/>
</dbReference>
<name>A0A3B6IR93_WHEAT</name>
<dbReference type="Gramene" id="TraesLDM4B03G02344640.1">
    <property type="protein sequence ID" value="TraesLDM4B03G02344640.1"/>
    <property type="gene ID" value="TraesLDM4B03G02344640"/>
</dbReference>
<dbReference type="Gramene" id="TraesJAG4B03G02341980.1">
    <property type="protein sequence ID" value="TraesJAG4B03G02341980.1"/>
    <property type="gene ID" value="TraesJAG4B03G02341980"/>
</dbReference>
<dbReference type="Gramene" id="TraesSTA3A03G01438050.1">
    <property type="protein sequence ID" value="TraesSTA3A03G01438050.1"/>
    <property type="gene ID" value="TraesSTA3A03G01438050"/>
</dbReference>
<dbReference type="Gramene" id="TraesARI4B03G02381270.1">
    <property type="protein sequence ID" value="TraesARI4B03G02381270.1"/>
    <property type="gene ID" value="TraesARI4B03G02381270"/>
</dbReference>
<dbReference type="Gramene" id="TraesSTA4B03G02338610.3">
    <property type="protein sequence ID" value="TraesSTA4B03G02338610.3"/>
    <property type="gene ID" value="TraesSTA4B03G02338610"/>
</dbReference>
<dbReference type="Gramene" id="TraesARI4B03G02381270.2">
    <property type="protein sequence ID" value="TraesARI4B03G02381270.2"/>
    <property type="gene ID" value="TraesARI4B03G02381270"/>
</dbReference>
<dbReference type="Gramene" id="TraesRN4B0100635100.1">
    <property type="protein sequence ID" value="TraesRN4B0100635100.1"/>
    <property type="gene ID" value="TraesRN4B0100635100"/>
</dbReference>
<dbReference type="RefSeq" id="XP_044370509.1">
    <property type="nucleotide sequence ID" value="XM_044514574.1"/>
</dbReference>
<dbReference type="Gramene" id="TraesJUL4B03G02362750.1">
    <property type="protein sequence ID" value="TraesJUL4B03G02362750.1"/>
    <property type="gene ID" value="TraesJUL4B03G02362750"/>
</dbReference>
<gene>
    <name evidence="2" type="primary">LOC123092753</name>
</gene>
<dbReference type="Proteomes" id="UP000019116">
    <property type="component" value="Chromosome 4B"/>
</dbReference>
<dbReference type="Gramene" id="TraesJUL4B03G02362750.2">
    <property type="protein sequence ID" value="TraesJUL4B03G02362750.2"/>
    <property type="gene ID" value="TraesJUL4B03G02362750"/>
</dbReference>
<reference evidence="2" key="1">
    <citation type="submission" date="2018-08" db="EMBL/GenBank/DDBJ databases">
        <authorList>
            <person name="Rossello M."/>
        </authorList>
    </citation>
    <scope>NUCLEOTIDE SEQUENCE [LARGE SCALE GENOMIC DNA]</scope>
    <source>
        <strain evidence="2">cv. Chinese Spring</strain>
    </source>
</reference>
<dbReference type="Gramene" id="TraesLDM4B03G02344640.2">
    <property type="protein sequence ID" value="TraesLDM4B03G02344640.2"/>
    <property type="gene ID" value="TraesLDM4B03G02344640"/>
</dbReference>
<dbReference type="Gramene" id="TraesNOR4B03G02361200.5">
    <property type="protein sequence ID" value="TraesNOR4B03G02361200.5"/>
    <property type="gene ID" value="TraesNOR4B03G02361200"/>
</dbReference>
<dbReference type="Gramene" id="TraesJAG4B03G02341980.2">
    <property type="protein sequence ID" value="TraesJAG4B03G02341980.2"/>
    <property type="gene ID" value="TraesJAG4B03G02341980"/>
</dbReference>
<dbReference type="EnsemblPlants" id="TraesCS4B02G222900.1">
    <property type="protein sequence ID" value="TraesCS4B02G222900.1"/>
    <property type="gene ID" value="TraesCS4B02G222900"/>
</dbReference>
<dbReference type="Gramene" id="TraesLAC3A03G01390680.3">
    <property type="protein sequence ID" value="TraesLAC3A03G01390680.3"/>
    <property type="gene ID" value="TraesLAC3A03G01390680"/>
</dbReference>
<dbReference type="Gramene" id="TraesCAD_scaffold_005634_01G000200.1">
    <property type="protein sequence ID" value="TraesCAD_scaffold_005634_01G000200.1"/>
    <property type="gene ID" value="TraesCAD_scaffold_005634_01G000200"/>
</dbReference>
<dbReference type="Gramene" id="TraesJAG3A03G01455260.1">
    <property type="protein sequence ID" value="TraesJAG3A03G01455260.1"/>
    <property type="gene ID" value="TraesJAG3A03G01455260"/>
</dbReference>
<dbReference type="Gramene" id="TraesMAC4B03G02343730.2">
    <property type="protein sequence ID" value="TraesMAC4B03G02343730.2"/>
    <property type="gene ID" value="TraesMAC4B03G02343730"/>
</dbReference>
<dbReference type="Gramene" id="TraesLAC4B03G02297440.2">
    <property type="protein sequence ID" value="TraesLAC4B03G02297440.2"/>
    <property type="gene ID" value="TraesLAC4B03G02297440"/>
</dbReference>
<dbReference type="Gramene" id="TraesMAC4B03G02343730.3">
    <property type="protein sequence ID" value="TraesMAC4B03G02343730.3"/>
    <property type="gene ID" value="TraesMAC4B03G02343730"/>
</dbReference>
<dbReference type="Gramene" id="TraesLAC4B03G02297440.1">
    <property type="protein sequence ID" value="TraesLAC4B03G02297440.1"/>
    <property type="gene ID" value="TraesLAC4B03G02297440"/>
</dbReference>
<accession>A0A3B6IR93</accession>